<protein>
    <recommendedName>
        <fullName evidence="3">GGDEF domain-containing protein</fullName>
    </recommendedName>
</protein>
<dbReference type="NCBIfam" id="TIGR00254">
    <property type="entry name" value="GGDEF"/>
    <property type="match status" value="1"/>
</dbReference>
<dbReference type="AlphaFoldDB" id="A0A4D4J4S8"/>
<dbReference type="PROSITE" id="PS50887">
    <property type="entry name" value="GGDEF"/>
    <property type="match status" value="1"/>
</dbReference>
<dbReference type="SMART" id="SM00267">
    <property type="entry name" value="GGDEF"/>
    <property type="match status" value="1"/>
</dbReference>
<feature type="compositionally biased region" description="Low complexity" evidence="1">
    <location>
        <begin position="319"/>
        <end position="337"/>
    </location>
</feature>
<dbReference type="Pfam" id="PF00990">
    <property type="entry name" value="GGDEF"/>
    <property type="match status" value="1"/>
</dbReference>
<feature type="region of interest" description="Disordered" evidence="1">
    <location>
        <begin position="207"/>
        <end position="232"/>
    </location>
</feature>
<keyword evidence="2" id="KW-0472">Membrane</keyword>
<proteinExistence type="predicted"/>
<dbReference type="Proteomes" id="UP000298860">
    <property type="component" value="Unassembled WGS sequence"/>
</dbReference>
<gene>
    <name evidence="4" type="ORF">GTS_17150</name>
</gene>
<keyword evidence="2" id="KW-1133">Transmembrane helix</keyword>
<dbReference type="SUPFAM" id="SSF55073">
    <property type="entry name" value="Nucleotide cyclase"/>
    <property type="match status" value="1"/>
</dbReference>
<organism evidence="4 5">
    <name type="scientific">Gandjariella thermophila</name>
    <dbReference type="NCBI Taxonomy" id="1931992"/>
    <lineage>
        <taxon>Bacteria</taxon>
        <taxon>Bacillati</taxon>
        <taxon>Actinomycetota</taxon>
        <taxon>Actinomycetes</taxon>
        <taxon>Pseudonocardiales</taxon>
        <taxon>Pseudonocardiaceae</taxon>
        <taxon>Gandjariella</taxon>
    </lineage>
</organism>
<dbReference type="InterPro" id="IPR050469">
    <property type="entry name" value="Diguanylate_Cyclase"/>
</dbReference>
<feature type="domain" description="GGDEF" evidence="3">
    <location>
        <begin position="77"/>
        <end position="220"/>
    </location>
</feature>
<comment type="caution">
    <text evidence="4">The sequence shown here is derived from an EMBL/GenBank/DDBJ whole genome shotgun (WGS) entry which is preliminary data.</text>
</comment>
<evidence type="ECO:0000256" key="1">
    <source>
        <dbReference type="SAM" id="MobiDB-lite"/>
    </source>
</evidence>
<dbReference type="Gene3D" id="3.30.70.270">
    <property type="match status" value="1"/>
</dbReference>
<dbReference type="InterPro" id="IPR000160">
    <property type="entry name" value="GGDEF_dom"/>
</dbReference>
<dbReference type="InterPro" id="IPR029787">
    <property type="entry name" value="Nucleotide_cyclase"/>
</dbReference>
<keyword evidence="2" id="KW-0812">Transmembrane</keyword>
<sequence length="398" mass="41884">MSSEQSSPEDVRGDAGIPLRGAEHCAAAGEHGSHRCCDSCGQPLGFWAVDRMTGLLDRWGWDTEAPRALALANRSGRTTALLLIDLDRFKDVNDRFGHHAGDQLLRSVADVLRRCTGDGDLVGRYGGHGGDEFLLLLPGTDLDAAVDVACRIRDGIRSLVVTASVDADTAVTIRHMTASVGVAVRHPGEDPDLAALVMGADAALRDAKRRGRDRVGTPAPTGPRDAAHQPRGEVTARHGVVAGSRRRRHPLTTRHAQPWPVAHRHAANHRTLPRRFPVAPRTLAFALAGLVAGLSAVLAIAMTANTDQAVDTASPVRGASSAPPAPTSTSPPATPAAQNSAVPAPTAQPHARLTPRPPRPRPPRPATTPPLAGPWLAACPFMTSAWLSAQAEALGCRN</sequence>
<evidence type="ECO:0000313" key="5">
    <source>
        <dbReference type="Proteomes" id="UP000298860"/>
    </source>
</evidence>
<dbReference type="OrthoDB" id="23692at2"/>
<dbReference type="InterPro" id="IPR043128">
    <property type="entry name" value="Rev_trsase/Diguanyl_cyclase"/>
</dbReference>
<dbReference type="GO" id="GO:0052621">
    <property type="term" value="F:diguanylate cyclase activity"/>
    <property type="evidence" value="ECO:0007669"/>
    <property type="project" value="TreeGrafter"/>
</dbReference>
<dbReference type="PANTHER" id="PTHR45138:SF9">
    <property type="entry name" value="DIGUANYLATE CYCLASE DGCM-RELATED"/>
    <property type="match status" value="1"/>
</dbReference>
<dbReference type="PANTHER" id="PTHR45138">
    <property type="entry name" value="REGULATORY COMPONENTS OF SENSORY TRANSDUCTION SYSTEM"/>
    <property type="match status" value="1"/>
</dbReference>
<evidence type="ECO:0000259" key="3">
    <source>
        <dbReference type="PROSITE" id="PS50887"/>
    </source>
</evidence>
<feature type="transmembrane region" description="Helical" evidence="2">
    <location>
        <begin position="283"/>
        <end position="304"/>
    </location>
</feature>
<dbReference type="CDD" id="cd01949">
    <property type="entry name" value="GGDEF"/>
    <property type="match status" value="1"/>
</dbReference>
<name>A0A4D4J4S8_9PSEU</name>
<keyword evidence="5" id="KW-1185">Reference proteome</keyword>
<reference evidence="5" key="1">
    <citation type="submission" date="2019-04" db="EMBL/GenBank/DDBJ databases">
        <title>Draft genome sequence of Pseudonocardiaceae bacterium SL3-2-4.</title>
        <authorList>
            <person name="Ningsih F."/>
            <person name="Yokota A."/>
            <person name="Sakai Y."/>
            <person name="Nanatani K."/>
            <person name="Yabe S."/>
            <person name="Oetari A."/>
            <person name="Sjamsuridzal W."/>
        </authorList>
    </citation>
    <scope>NUCLEOTIDE SEQUENCE [LARGE SCALE GENOMIC DNA]</scope>
    <source>
        <strain evidence="5">SL3-2-4</strain>
    </source>
</reference>
<evidence type="ECO:0000256" key="2">
    <source>
        <dbReference type="SAM" id="Phobius"/>
    </source>
</evidence>
<feature type="region of interest" description="Disordered" evidence="1">
    <location>
        <begin position="312"/>
        <end position="371"/>
    </location>
</feature>
<dbReference type="EMBL" id="BJFL01000006">
    <property type="protein sequence ID" value="GDY30082.1"/>
    <property type="molecule type" value="Genomic_DNA"/>
</dbReference>
<accession>A0A4D4J4S8</accession>
<evidence type="ECO:0000313" key="4">
    <source>
        <dbReference type="EMBL" id="GDY30082.1"/>
    </source>
</evidence>